<dbReference type="Pfam" id="PF00561">
    <property type="entry name" value="Abhydrolase_1"/>
    <property type="match status" value="1"/>
</dbReference>
<dbReference type="PANTHER" id="PTHR42977">
    <property type="entry name" value="HYDROLASE-RELATED"/>
    <property type="match status" value="1"/>
</dbReference>
<dbReference type="AlphaFoldDB" id="A0A1H0DPM8"/>
<protein>
    <submittedName>
        <fullName evidence="2">Pimeloyl-ACP methyl ester carboxylesterase</fullName>
    </submittedName>
</protein>
<accession>A0A1H0DPM8</accession>
<dbReference type="PANTHER" id="PTHR42977:SF1">
    <property type="entry name" value="BLR6576 PROTEIN"/>
    <property type="match status" value="1"/>
</dbReference>
<dbReference type="InterPro" id="IPR051340">
    <property type="entry name" value="Haloalkane_dehalogenase"/>
</dbReference>
<feature type="domain" description="AB hydrolase-1" evidence="1">
    <location>
        <begin position="28"/>
        <end position="272"/>
    </location>
</feature>
<evidence type="ECO:0000259" key="1">
    <source>
        <dbReference type="Pfam" id="PF00561"/>
    </source>
</evidence>
<dbReference type="GeneID" id="40834201"/>
<sequence>MSSVVHHRTATVNGMDVFYREAGDPQAPALVLLHGFPTSSHMFRNLIPALADAYRVIAPDMIGFGQSAMPTIDEFDYTFAALTDVTAGLLEQLGVDQFAVYVQDYGAPVAWRLATRSPQSITAIVTQNGNAYTDGFVKEFWDGLFAYTENPTPETEAPVRGALSLEMTRWQYLNGVADPSLVSPDNWTIDQALLDRTGNDAIQLALFRDYPTNVALYPQLQQYFRDSQVPLLAVWGANDEIFGPDGARAFQRDLPDAEIHLLESGHFALESHLEEIAGHIRGFLARATS</sequence>
<dbReference type="Proteomes" id="UP000199063">
    <property type="component" value="Unassembled WGS sequence"/>
</dbReference>
<dbReference type="EMBL" id="FNHI01000035">
    <property type="protein sequence ID" value="SDN72115.1"/>
    <property type="molecule type" value="Genomic_DNA"/>
</dbReference>
<evidence type="ECO:0000313" key="3">
    <source>
        <dbReference type="Proteomes" id="UP000199063"/>
    </source>
</evidence>
<dbReference type="InterPro" id="IPR000639">
    <property type="entry name" value="Epox_hydrolase-like"/>
</dbReference>
<dbReference type="RefSeq" id="WP_093662248.1">
    <property type="nucleotide sequence ID" value="NZ_FNHI01000035.1"/>
</dbReference>
<dbReference type="STRING" id="1196353.SAMN05444921_13535"/>
<proteinExistence type="predicted"/>
<reference evidence="3" key="1">
    <citation type="submission" date="2016-10" db="EMBL/GenBank/DDBJ databases">
        <authorList>
            <person name="Varghese N."/>
            <person name="Submissions S."/>
        </authorList>
    </citation>
    <scope>NUCLEOTIDE SEQUENCE [LARGE SCALE GENOMIC DNA]</scope>
    <source>
        <strain evidence="3">CGMCC 4.7042</strain>
    </source>
</reference>
<dbReference type="InterPro" id="IPR000073">
    <property type="entry name" value="AB_hydrolase_1"/>
</dbReference>
<evidence type="ECO:0000313" key="2">
    <source>
        <dbReference type="EMBL" id="SDN72115.1"/>
    </source>
</evidence>
<gene>
    <name evidence="2" type="ORF">SAMN05444921_13535</name>
</gene>
<dbReference type="Gene3D" id="3.40.50.1820">
    <property type="entry name" value="alpha/beta hydrolase"/>
    <property type="match status" value="1"/>
</dbReference>
<dbReference type="GO" id="GO:0004301">
    <property type="term" value="F:epoxide hydrolase activity"/>
    <property type="evidence" value="ECO:0007669"/>
    <property type="project" value="TreeGrafter"/>
</dbReference>
<keyword evidence="3" id="KW-1185">Reference proteome</keyword>
<organism evidence="2 3">
    <name type="scientific">Streptomyces wuyuanensis</name>
    <dbReference type="NCBI Taxonomy" id="1196353"/>
    <lineage>
        <taxon>Bacteria</taxon>
        <taxon>Bacillati</taxon>
        <taxon>Actinomycetota</taxon>
        <taxon>Actinomycetes</taxon>
        <taxon>Kitasatosporales</taxon>
        <taxon>Streptomycetaceae</taxon>
        <taxon>Streptomyces</taxon>
    </lineage>
</organism>
<dbReference type="FunFam" id="3.40.50.1820:FF:000173">
    <property type="entry name" value="Alpha/beta hydrolase"/>
    <property type="match status" value="1"/>
</dbReference>
<dbReference type="SUPFAM" id="SSF53474">
    <property type="entry name" value="alpha/beta-Hydrolases"/>
    <property type="match status" value="1"/>
</dbReference>
<dbReference type="InterPro" id="IPR029058">
    <property type="entry name" value="AB_hydrolase_fold"/>
</dbReference>
<dbReference type="OrthoDB" id="5431692at2"/>
<dbReference type="PRINTS" id="PR00412">
    <property type="entry name" value="EPOXHYDRLASE"/>
</dbReference>
<name>A0A1H0DPM8_9ACTN</name>
<dbReference type="PRINTS" id="PR00111">
    <property type="entry name" value="ABHYDROLASE"/>
</dbReference>